<evidence type="ECO:0000313" key="18">
    <source>
        <dbReference type="Proteomes" id="UP000583127"/>
    </source>
</evidence>
<organism evidence="17 18">
    <name type="scientific">Paraburkholderia antibiotica</name>
    <dbReference type="NCBI Taxonomy" id="2728839"/>
    <lineage>
        <taxon>Bacteria</taxon>
        <taxon>Pseudomonadati</taxon>
        <taxon>Pseudomonadota</taxon>
        <taxon>Betaproteobacteria</taxon>
        <taxon>Burkholderiales</taxon>
        <taxon>Burkholderiaceae</taxon>
        <taxon>Paraburkholderia</taxon>
    </lineage>
</organism>
<keyword evidence="11 15" id="KW-0135">Cellulose biosynthesis</keyword>
<evidence type="ECO:0000256" key="1">
    <source>
        <dbReference type="ARBA" id="ARBA00002057"/>
    </source>
</evidence>
<dbReference type="GO" id="GO:0006011">
    <property type="term" value="P:UDP-alpha-D-glucose metabolic process"/>
    <property type="evidence" value="ECO:0007669"/>
    <property type="project" value="InterPro"/>
</dbReference>
<dbReference type="RefSeq" id="WP_169496388.1">
    <property type="nucleotide sequence ID" value="NZ_JABBFZ010000002.1"/>
</dbReference>
<dbReference type="InterPro" id="IPR018513">
    <property type="entry name" value="Cell_synthase_bac"/>
</dbReference>
<dbReference type="InterPro" id="IPR003920">
    <property type="entry name" value="Cell_synth_B"/>
</dbReference>
<dbReference type="PANTHER" id="PTHR39083:SF1">
    <property type="entry name" value="CYCLIC DI-GMP-BINDING PROTEIN"/>
    <property type="match status" value="1"/>
</dbReference>
<evidence type="ECO:0000256" key="4">
    <source>
        <dbReference type="ARBA" id="ARBA00010714"/>
    </source>
</evidence>
<evidence type="ECO:0000256" key="10">
    <source>
        <dbReference type="ARBA" id="ARBA00022692"/>
    </source>
</evidence>
<comment type="subcellular location">
    <subcellularLocation>
        <location evidence="2">Cell inner membrane</location>
        <topology evidence="2">Single-pass membrane protein</topology>
    </subcellularLocation>
</comment>
<keyword evidence="9 15" id="KW-0973">c-di-GMP</keyword>
<evidence type="ECO:0000256" key="5">
    <source>
        <dbReference type="ARBA" id="ARBA00011437"/>
    </source>
</evidence>
<keyword evidence="12 15" id="KW-1133">Transmembrane helix</keyword>
<keyword evidence="10 15" id="KW-0812">Transmembrane</keyword>
<dbReference type="Gene3D" id="2.60.120.260">
    <property type="entry name" value="Galactose-binding domain-like"/>
    <property type="match status" value="2"/>
</dbReference>
<dbReference type="NCBIfam" id="NF008323">
    <property type="entry name" value="PRK11114.1-1"/>
    <property type="match status" value="1"/>
</dbReference>
<evidence type="ECO:0000256" key="7">
    <source>
        <dbReference type="ARBA" id="ARBA00022475"/>
    </source>
</evidence>
<proteinExistence type="inferred from homology"/>
<feature type="compositionally biased region" description="Basic and acidic residues" evidence="16">
    <location>
        <begin position="1"/>
        <end position="14"/>
    </location>
</feature>
<keyword evidence="7 15" id="KW-1003">Cell membrane</keyword>
<reference evidence="17 18" key="1">
    <citation type="submission" date="2020-04" db="EMBL/GenBank/DDBJ databases">
        <title>Paraburkholderia sp. G-4-1-8 isolated from soil.</title>
        <authorList>
            <person name="Dahal R.H."/>
        </authorList>
    </citation>
    <scope>NUCLEOTIDE SEQUENCE [LARGE SCALE GENOMIC DNA]</scope>
    <source>
        <strain evidence="17 18">G-4-1-8</strain>
    </source>
</reference>
<dbReference type="AlphaFoldDB" id="A0A7X9X289"/>
<dbReference type="NCBIfam" id="NF008327">
    <property type="entry name" value="PRK11114.2-1"/>
    <property type="match status" value="1"/>
</dbReference>
<accession>A0A7X9X289</accession>
<dbReference type="Pfam" id="PF03170">
    <property type="entry name" value="BcsB"/>
    <property type="match status" value="1"/>
</dbReference>
<comment type="function">
    <text evidence="1 15">Binds the cellulose synthase activator, bis-(3'-5') cyclic diguanylic acid (c-di-GMP).</text>
</comment>
<evidence type="ECO:0000256" key="16">
    <source>
        <dbReference type="SAM" id="MobiDB-lite"/>
    </source>
</evidence>
<name>A0A7X9X289_9BURK</name>
<dbReference type="UniPathway" id="UPA00694"/>
<dbReference type="Proteomes" id="UP000583127">
    <property type="component" value="Unassembled WGS sequence"/>
</dbReference>
<evidence type="ECO:0000256" key="14">
    <source>
        <dbReference type="ARBA" id="ARBA00033444"/>
    </source>
</evidence>
<dbReference type="PANTHER" id="PTHR39083">
    <property type="entry name" value="CYCLIC DI-GMP-BINDING PROTEIN"/>
    <property type="match status" value="1"/>
</dbReference>
<evidence type="ECO:0000256" key="12">
    <source>
        <dbReference type="ARBA" id="ARBA00022989"/>
    </source>
</evidence>
<keyword evidence="13 15" id="KW-0472">Membrane</keyword>
<evidence type="ECO:0000256" key="15">
    <source>
        <dbReference type="RuleBase" id="RU365021"/>
    </source>
</evidence>
<keyword evidence="18" id="KW-1185">Reference proteome</keyword>
<dbReference type="GO" id="GO:0005886">
    <property type="term" value="C:plasma membrane"/>
    <property type="evidence" value="ECO:0007669"/>
    <property type="project" value="UniProtKB-SubCell"/>
</dbReference>
<evidence type="ECO:0000256" key="8">
    <source>
        <dbReference type="ARBA" id="ARBA00022519"/>
    </source>
</evidence>
<keyword evidence="8 15" id="KW-0997">Cell inner membrane</keyword>
<comment type="pathway">
    <text evidence="3 15">Glycan metabolism; bacterial cellulose biosynthesis.</text>
</comment>
<dbReference type="GO" id="GO:0030244">
    <property type="term" value="P:cellulose biosynthetic process"/>
    <property type="evidence" value="ECO:0007669"/>
    <property type="project" value="UniProtKB-KW"/>
</dbReference>
<comment type="similarity">
    <text evidence="4 15">Belongs to the AcsB/BcsB family.</text>
</comment>
<sequence length="868" mass="92255">MGYRMAKDNLERPVHGRSSTASPARFFSRRGTPPSWRSRPLMRGLACWLALQTALTAPLAAFAPLAVAAAPAKATASGPTGAAGTTGSAGATAAGGQAAQAATGVGNVPAPSPAVPFDPNMIAQGPLATPTPALTTATVKALGLRTPTTAEPGTLVPGGRRQTLTFADFGALDPLQLRGVDGQNGVAFSVRNDEVVTAATLHLIYSYSPALLPQLSQIKVLVNGEVAATLPVPHEQAGMLIARDVSIDPRFITDFNHLNLQLIGHYTLSCEDPSNSALWATISNASSLDLTYASLATKPDLAALPKPFFDRRDVRRLELPFVFAQKPGNGTLEAAGIVASWFGALAGYRGAVFPAQLDNAPLSGNAVVFATSDDRPAGITLPEINGPTIAVVDRDPAARGKLLLVLGRTEAELKTAAKSLGIGHSTLSGTSATITSLNELTPRVPFDAPNWLPTNRPVRFGELADPKDLTVFGYDADAVRINMRVPPDLFMWHTRGAPIDLRYRYTVRPARDRSSLNVSVNNGFVQALPIPSRTSSVLELSRYFNLVMPDGTAEAQRNIRIPPLLLTPRTQLRLHFYYDIPNTGECAGRLLQNVVGAIDPNSTIDLSSFPHYMALPDLAAFANGGFPFTRMADLSETAVVLPDDAGTSVYSMYLLTMGRMGESTGYPVAGVSVTHAADVDHYADKDLLVFGAPGKQPLLQRWAKSMPFSSTDDTHTFQLTDLVFKLQDWWHGERGVERSPARADLAMVSSNGAALLTGFESPLRKGRSAVALVSAAGQSDADLATALLDADVLPKIQGAMAVIHGRDVTITSNGSAYFVGQLSPQEYLRWALSSHPILLLFGGVLAALIIAGLCYRTLRAIAARRLKQ</sequence>
<dbReference type="EMBL" id="JABBFZ010000002">
    <property type="protein sequence ID" value="NML30095.1"/>
    <property type="molecule type" value="Genomic_DNA"/>
</dbReference>
<feature type="transmembrane region" description="Helical" evidence="15">
    <location>
        <begin position="837"/>
        <end position="858"/>
    </location>
</feature>
<dbReference type="PRINTS" id="PR01440">
    <property type="entry name" value="CELLSNTHASEB"/>
</dbReference>
<comment type="caution">
    <text evidence="17">The sequence shown here is derived from an EMBL/GenBank/DDBJ whole genome shotgun (WGS) entry which is preliminary data.</text>
</comment>
<evidence type="ECO:0000256" key="13">
    <source>
        <dbReference type="ARBA" id="ARBA00023136"/>
    </source>
</evidence>
<evidence type="ECO:0000256" key="2">
    <source>
        <dbReference type="ARBA" id="ARBA00004377"/>
    </source>
</evidence>
<evidence type="ECO:0000256" key="3">
    <source>
        <dbReference type="ARBA" id="ARBA00005186"/>
    </source>
</evidence>
<evidence type="ECO:0000256" key="11">
    <source>
        <dbReference type="ARBA" id="ARBA00022916"/>
    </source>
</evidence>
<comment type="subunit">
    <text evidence="5 15">Tightly associated with the cellulose synthase catalytic subunit.</text>
</comment>
<evidence type="ECO:0000256" key="6">
    <source>
        <dbReference type="ARBA" id="ARBA00021844"/>
    </source>
</evidence>
<gene>
    <name evidence="17" type="primary">bcsB</name>
    <name evidence="17" type="ORF">HHL14_04535</name>
</gene>
<evidence type="ECO:0000313" key="17">
    <source>
        <dbReference type="EMBL" id="NML30095.1"/>
    </source>
</evidence>
<protein>
    <recommendedName>
        <fullName evidence="6 15">Cyclic di-GMP-binding protein</fullName>
    </recommendedName>
    <alternativeName>
        <fullName evidence="14 15">Cellulose synthase regulatory subunit</fullName>
    </alternativeName>
</protein>
<feature type="region of interest" description="Disordered" evidence="16">
    <location>
        <begin position="1"/>
        <end position="35"/>
    </location>
</feature>
<evidence type="ECO:0000256" key="9">
    <source>
        <dbReference type="ARBA" id="ARBA00022636"/>
    </source>
</evidence>